<dbReference type="GO" id="GO:0003676">
    <property type="term" value="F:nucleic acid binding"/>
    <property type="evidence" value="ECO:0007669"/>
    <property type="project" value="InterPro"/>
</dbReference>
<organism evidence="2 3">
    <name type="scientific">Solanum verrucosum</name>
    <dbReference type="NCBI Taxonomy" id="315347"/>
    <lineage>
        <taxon>Eukaryota</taxon>
        <taxon>Viridiplantae</taxon>
        <taxon>Streptophyta</taxon>
        <taxon>Embryophyta</taxon>
        <taxon>Tracheophyta</taxon>
        <taxon>Spermatophyta</taxon>
        <taxon>Magnoliopsida</taxon>
        <taxon>eudicotyledons</taxon>
        <taxon>Gunneridae</taxon>
        <taxon>Pentapetalae</taxon>
        <taxon>asterids</taxon>
        <taxon>lamiids</taxon>
        <taxon>Solanales</taxon>
        <taxon>Solanaceae</taxon>
        <taxon>Solanoideae</taxon>
        <taxon>Solaneae</taxon>
        <taxon>Solanum</taxon>
    </lineage>
</organism>
<evidence type="ECO:0000313" key="3">
    <source>
        <dbReference type="Proteomes" id="UP001234989"/>
    </source>
</evidence>
<evidence type="ECO:0000313" key="2">
    <source>
        <dbReference type="EMBL" id="WMV25804.1"/>
    </source>
</evidence>
<name>A0AAF0QTU3_SOLVR</name>
<dbReference type="Gene3D" id="1.10.340.70">
    <property type="match status" value="1"/>
</dbReference>
<feature type="domain" description="Integrase zinc-binding" evidence="1">
    <location>
        <begin position="24"/>
        <end position="79"/>
    </location>
</feature>
<accession>A0AAF0QTU3</accession>
<dbReference type="AlphaFoldDB" id="A0AAF0QTU3"/>
<sequence>MALEKWGDGVLRFQGILCVPKVDELRERIMAKAHSSRFLIHPGSIKMYHDLREVYWWNGMKRCIADFFAKSPNWQQVKVEHQRSCGVAQNIALPEWNWEINNIDFITGLPRSRRQHDSICVIVDQMTKSAHFLPVKTTDSVEDYTDGQAEHTNSTLEDMFRACVLDF</sequence>
<reference evidence="2" key="1">
    <citation type="submission" date="2023-08" db="EMBL/GenBank/DDBJ databases">
        <title>A de novo genome assembly of Solanum verrucosum Schlechtendal, a Mexican diploid species geographically isolated from the other diploid A-genome species in potato relatives.</title>
        <authorList>
            <person name="Hosaka K."/>
        </authorList>
    </citation>
    <scope>NUCLEOTIDE SEQUENCE</scope>
    <source>
        <tissue evidence="2">Young leaves</tissue>
    </source>
</reference>
<proteinExistence type="predicted"/>
<evidence type="ECO:0000259" key="1">
    <source>
        <dbReference type="Pfam" id="PF17921"/>
    </source>
</evidence>
<dbReference type="SUPFAM" id="SSF53098">
    <property type="entry name" value="Ribonuclease H-like"/>
    <property type="match status" value="1"/>
</dbReference>
<protein>
    <recommendedName>
        <fullName evidence="1">Integrase zinc-binding domain-containing protein</fullName>
    </recommendedName>
</protein>
<dbReference type="EMBL" id="CP133615">
    <property type="protein sequence ID" value="WMV25804.1"/>
    <property type="molecule type" value="Genomic_DNA"/>
</dbReference>
<dbReference type="InterPro" id="IPR041588">
    <property type="entry name" value="Integrase_H2C2"/>
</dbReference>
<gene>
    <name evidence="2" type="ORF">MTR67_019189</name>
</gene>
<dbReference type="PANTHER" id="PTHR45835:SF91">
    <property type="entry name" value="RETROTRANSPOSON, TY3-GYPSY SUBCLASS-LIKE PROTEIN"/>
    <property type="match status" value="1"/>
</dbReference>
<dbReference type="PANTHER" id="PTHR45835">
    <property type="entry name" value="YALI0A06105P"/>
    <property type="match status" value="1"/>
</dbReference>
<keyword evidence="3" id="KW-1185">Reference proteome</keyword>
<dbReference type="InterPro" id="IPR012337">
    <property type="entry name" value="RNaseH-like_sf"/>
</dbReference>
<dbReference type="InterPro" id="IPR036397">
    <property type="entry name" value="RNaseH_sf"/>
</dbReference>
<dbReference type="Gene3D" id="3.30.420.10">
    <property type="entry name" value="Ribonuclease H-like superfamily/Ribonuclease H"/>
    <property type="match status" value="1"/>
</dbReference>
<dbReference type="Pfam" id="PF17921">
    <property type="entry name" value="Integrase_H2C2"/>
    <property type="match status" value="1"/>
</dbReference>
<dbReference type="Proteomes" id="UP001234989">
    <property type="component" value="Chromosome 4"/>
</dbReference>